<dbReference type="EMBL" id="QRAV01000006">
    <property type="protein sequence ID" value="RDL20860.1"/>
    <property type="molecule type" value="Genomic_DNA"/>
</dbReference>
<dbReference type="SUPFAM" id="SSF52038">
    <property type="entry name" value="Barstar-related"/>
    <property type="match status" value="1"/>
</dbReference>
<proteinExistence type="inferred from homology"/>
<feature type="domain" description="Barstar (barnase inhibitor)" evidence="2">
    <location>
        <begin position="5"/>
        <end position="86"/>
    </location>
</feature>
<dbReference type="Gene3D" id="3.30.370.10">
    <property type="entry name" value="Barstar-like"/>
    <property type="match status" value="1"/>
</dbReference>
<comment type="similarity">
    <text evidence="1">Belongs to the barstar family.</text>
</comment>
<evidence type="ECO:0000256" key="1">
    <source>
        <dbReference type="ARBA" id="ARBA00006845"/>
    </source>
</evidence>
<dbReference type="InterPro" id="IPR000468">
    <property type="entry name" value="Barstar"/>
</dbReference>
<evidence type="ECO:0000313" key="4">
    <source>
        <dbReference type="Proteomes" id="UP000255365"/>
    </source>
</evidence>
<reference evidence="3 4" key="1">
    <citation type="submission" date="2018-07" db="EMBL/GenBank/DDBJ databases">
        <title>Genome sequencing of rice bacterial endophytes.</title>
        <authorList>
            <person name="Venturi V."/>
        </authorList>
    </citation>
    <scope>NUCLEOTIDE SEQUENCE [LARGE SCALE GENOMIC DNA]</scope>
    <source>
        <strain evidence="3 4">E2333</strain>
    </source>
</reference>
<comment type="caution">
    <text evidence="3">The sequence shown here is derived from an EMBL/GenBank/DDBJ whole genome shotgun (WGS) entry which is preliminary data.</text>
</comment>
<dbReference type="Pfam" id="PF01337">
    <property type="entry name" value="Barstar"/>
    <property type="match status" value="1"/>
</dbReference>
<dbReference type="Proteomes" id="UP000255365">
    <property type="component" value="Unassembled WGS sequence"/>
</dbReference>
<organism evidence="3 4">
    <name type="scientific">Pseudomonas jessenii</name>
    <dbReference type="NCBI Taxonomy" id="77298"/>
    <lineage>
        <taxon>Bacteria</taxon>
        <taxon>Pseudomonadati</taxon>
        <taxon>Pseudomonadota</taxon>
        <taxon>Gammaproteobacteria</taxon>
        <taxon>Pseudomonadales</taxon>
        <taxon>Pseudomonadaceae</taxon>
        <taxon>Pseudomonas</taxon>
    </lineage>
</organism>
<dbReference type="RefSeq" id="WP_115146902.1">
    <property type="nucleotide sequence ID" value="NZ_QRAV01000006.1"/>
</dbReference>
<dbReference type="CDD" id="cd05140">
    <property type="entry name" value="Barstar_AU1054-like"/>
    <property type="match status" value="1"/>
</dbReference>
<protein>
    <submittedName>
        <fullName evidence="3">Barstar (Barnase inhibitor)</fullName>
    </submittedName>
</protein>
<accession>A0A370SMD7</accession>
<dbReference type="AlphaFoldDB" id="A0A370SMD7"/>
<evidence type="ECO:0000259" key="2">
    <source>
        <dbReference type="Pfam" id="PF01337"/>
    </source>
</evidence>
<dbReference type="InterPro" id="IPR035905">
    <property type="entry name" value="Barstar-like_sf"/>
</dbReference>
<sequence length="95" mass="10582">MSRLEVVSIDLSEVQSSQALHGMLKEALGFPDWYGCNWDAFWDAITGLVEMPMHLNICGWDTFSSRLPREAALLKKCLANMASEYPESAPAVAFD</sequence>
<evidence type="ECO:0000313" key="3">
    <source>
        <dbReference type="EMBL" id="RDL20860.1"/>
    </source>
</evidence>
<name>A0A370SMD7_PSEJE</name>
<gene>
    <name evidence="3" type="ORF">DEU51_106316</name>
</gene>